<evidence type="ECO:0000313" key="3">
    <source>
        <dbReference type="Proteomes" id="UP001172101"/>
    </source>
</evidence>
<comment type="caution">
    <text evidence="2">The sequence shown here is derived from an EMBL/GenBank/DDBJ whole genome shotgun (WGS) entry which is preliminary data.</text>
</comment>
<feature type="region of interest" description="Disordered" evidence="1">
    <location>
        <begin position="1"/>
        <end position="25"/>
    </location>
</feature>
<proteinExistence type="predicted"/>
<organism evidence="2 3">
    <name type="scientific">Lasiosphaeria miniovina</name>
    <dbReference type="NCBI Taxonomy" id="1954250"/>
    <lineage>
        <taxon>Eukaryota</taxon>
        <taxon>Fungi</taxon>
        <taxon>Dikarya</taxon>
        <taxon>Ascomycota</taxon>
        <taxon>Pezizomycotina</taxon>
        <taxon>Sordariomycetes</taxon>
        <taxon>Sordariomycetidae</taxon>
        <taxon>Sordariales</taxon>
        <taxon>Lasiosphaeriaceae</taxon>
        <taxon>Lasiosphaeria</taxon>
    </lineage>
</organism>
<dbReference type="RefSeq" id="XP_060297664.1">
    <property type="nucleotide sequence ID" value="XM_060446523.1"/>
</dbReference>
<dbReference type="EMBL" id="JAUIRO010000003">
    <property type="protein sequence ID" value="KAK0721740.1"/>
    <property type="molecule type" value="Genomic_DNA"/>
</dbReference>
<protein>
    <submittedName>
        <fullName evidence="2">Uncharacterized protein</fullName>
    </submittedName>
</protein>
<accession>A0AA40ATI9</accession>
<keyword evidence="3" id="KW-1185">Reference proteome</keyword>
<feature type="non-terminal residue" evidence="2">
    <location>
        <position position="305"/>
    </location>
</feature>
<dbReference type="GeneID" id="85329793"/>
<evidence type="ECO:0000313" key="2">
    <source>
        <dbReference type="EMBL" id="KAK0721740.1"/>
    </source>
</evidence>
<dbReference type="Proteomes" id="UP001172101">
    <property type="component" value="Unassembled WGS sequence"/>
</dbReference>
<evidence type="ECO:0000256" key="1">
    <source>
        <dbReference type="SAM" id="MobiDB-lite"/>
    </source>
</evidence>
<name>A0AA40ATI9_9PEZI</name>
<gene>
    <name evidence="2" type="ORF">B0T26DRAFT_769366</name>
</gene>
<reference evidence="2" key="1">
    <citation type="submission" date="2023-06" db="EMBL/GenBank/DDBJ databases">
        <title>Genome-scale phylogeny and comparative genomics of the fungal order Sordariales.</title>
        <authorList>
            <consortium name="Lawrence Berkeley National Laboratory"/>
            <person name="Hensen N."/>
            <person name="Bonometti L."/>
            <person name="Westerberg I."/>
            <person name="Brannstrom I.O."/>
            <person name="Guillou S."/>
            <person name="Cros-Aarteil S."/>
            <person name="Calhoun S."/>
            <person name="Haridas S."/>
            <person name="Kuo A."/>
            <person name="Mondo S."/>
            <person name="Pangilinan J."/>
            <person name="Riley R."/>
            <person name="LaButti K."/>
            <person name="Andreopoulos B."/>
            <person name="Lipzen A."/>
            <person name="Chen C."/>
            <person name="Yanf M."/>
            <person name="Daum C."/>
            <person name="Ng V."/>
            <person name="Clum A."/>
            <person name="Steindorff A."/>
            <person name="Ohm R."/>
            <person name="Martin F."/>
            <person name="Silar P."/>
            <person name="Natvig D."/>
            <person name="Lalanne C."/>
            <person name="Gautier V."/>
            <person name="Ament-velasquez S.L."/>
            <person name="Kruys A."/>
            <person name="Hutchinson M.I."/>
            <person name="Powell A.J."/>
            <person name="Barry K."/>
            <person name="Miller A.N."/>
            <person name="Grigoriev I.V."/>
            <person name="Debuchy R."/>
            <person name="Gladieux P."/>
            <person name="Thoren M.H."/>
            <person name="Johannesson H."/>
        </authorList>
    </citation>
    <scope>NUCLEOTIDE SEQUENCE</scope>
    <source>
        <strain evidence="2">SMH2392-1A</strain>
    </source>
</reference>
<sequence length="305" mass="34373">GDAVAATAVRAQERQPPVSAQAGDARSAVPAANTVRRVLRAHAGGDGQPRLCASRPAVRRGRRDIGAVHEPHAARVALLQLHGHGRQRDGPGLLCRELREARLLRRRQGPRRLPRRLLRRHAHLPQNRDCCRAVRRRLGPRRRRLPLRRPVRRHGRHVGWHRPALPRLAGGRRRASRRCRCRCFHRKTSDEPWASHGRGAEPRAGRCVDHAWRRGQRVPGHGPGAGRQRARHRGVAVHLAAADRPVALVHVDGRPRPHERRLRAGPVWRAGGCYRLRRPLSSGGCVCYQGVLVEAEKIIMFTFLY</sequence>
<dbReference type="AlphaFoldDB" id="A0AA40ATI9"/>
<feature type="non-terminal residue" evidence="2">
    <location>
        <position position="1"/>
    </location>
</feature>